<dbReference type="STRING" id="463014.BAU07_07500"/>
<evidence type="ECO:0000256" key="1">
    <source>
        <dbReference type="ARBA" id="ARBA00022553"/>
    </source>
</evidence>
<dbReference type="Gene3D" id="3.40.50.2300">
    <property type="match status" value="1"/>
</dbReference>
<keyword evidence="3" id="KW-0805">Transcription regulation</keyword>
<dbReference type="GO" id="GO:0005829">
    <property type="term" value="C:cytosol"/>
    <property type="evidence" value="ECO:0007669"/>
    <property type="project" value="TreeGrafter"/>
</dbReference>
<gene>
    <name evidence="8" type="ORF">BAU07_07500</name>
</gene>
<name>A0A193GBY5_9BORD</name>
<organism evidence="8 9">
    <name type="scientific">Bordetella flabilis</name>
    <dbReference type="NCBI Taxonomy" id="463014"/>
    <lineage>
        <taxon>Bacteria</taxon>
        <taxon>Pseudomonadati</taxon>
        <taxon>Pseudomonadota</taxon>
        <taxon>Betaproteobacteria</taxon>
        <taxon>Burkholderiales</taxon>
        <taxon>Alcaligenaceae</taxon>
        <taxon>Bordetella</taxon>
    </lineage>
</organism>
<dbReference type="AlphaFoldDB" id="A0A193GBY5"/>
<dbReference type="PANTHER" id="PTHR48111">
    <property type="entry name" value="REGULATOR OF RPOS"/>
    <property type="match status" value="1"/>
</dbReference>
<dbReference type="Proteomes" id="UP000091926">
    <property type="component" value="Chromosome"/>
</dbReference>
<dbReference type="SMART" id="SM00448">
    <property type="entry name" value="REC"/>
    <property type="match status" value="1"/>
</dbReference>
<dbReference type="GO" id="GO:0032993">
    <property type="term" value="C:protein-DNA complex"/>
    <property type="evidence" value="ECO:0007669"/>
    <property type="project" value="TreeGrafter"/>
</dbReference>
<evidence type="ECO:0000313" key="9">
    <source>
        <dbReference type="Proteomes" id="UP000091926"/>
    </source>
</evidence>
<dbReference type="RefSeq" id="WP_066655507.1">
    <property type="nucleotide sequence ID" value="NZ_CBCSCL010000019.1"/>
</dbReference>
<dbReference type="OrthoDB" id="9800897at2"/>
<evidence type="ECO:0000256" key="3">
    <source>
        <dbReference type="ARBA" id="ARBA00023015"/>
    </source>
</evidence>
<dbReference type="PANTHER" id="PTHR48111:SF1">
    <property type="entry name" value="TWO-COMPONENT RESPONSE REGULATOR ORR33"/>
    <property type="match status" value="1"/>
</dbReference>
<dbReference type="InterPro" id="IPR001789">
    <property type="entry name" value="Sig_transdc_resp-reg_receiver"/>
</dbReference>
<evidence type="ECO:0000256" key="5">
    <source>
        <dbReference type="ARBA" id="ARBA00023163"/>
    </source>
</evidence>
<evidence type="ECO:0000313" key="8">
    <source>
        <dbReference type="EMBL" id="ANN76976.1"/>
    </source>
</evidence>
<evidence type="ECO:0000256" key="4">
    <source>
        <dbReference type="ARBA" id="ARBA00023125"/>
    </source>
</evidence>
<protein>
    <recommendedName>
        <fullName evidence="7">Response regulatory domain-containing protein</fullName>
    </recommendedName>
</protein>
<dbReference type="GO" id="GO:0000976">
    <property type="term" value="F:transcription cis-regulatory region binding"/>
    <property type="evidence" value="ECO:0007669"/>
    <property type="project" value="TreeGrafter"/>
</dbReference>
<feature type="modified residue" description="4-aspartylphosphate" evidence="6">
    <location>
        <position position="52"/>
    </location>
</feature>
<dbReference type="CDD" id="cd00156">
    <property type="entry name" value="REC"/>
    <property type="match status" value="1"/>
</dbReference>
<dbReference type="EMBL" id="CP016172">
    <property type="protein sequence ID" value="ANN76976.1"/>
    <property type="molecule type" value="Genomic_DNA"/>
</dbReference>
<dbReference type="KEGG" id="bfz:BAU07_07500"/>
<keyword evidence="2" id="KW-0902">Two-component regulatory system</keyword>
<dbReference type="GO" id="GO:0000156">
    <property type="term" value="F:phosphorelay response regulator activity"/>
    <property type="evidence" value="ECO:0007669"/>
    <property type="project" value="TreeGrafter"/>
</dbReference>
<dbReference type="GO" id="GO:0006355">
    <property type="term" value="P:regulation of DNA-templated transcription"/>
    <property type="evidence" value="ECO:0007669"/>
    <property type="project" value="TreeGrafter"/>
</dbReference>
<keyword evidence="1 6" id="KW-0597">Phosphoprotein</keyword>
<evidence type="ECO:0000256" key="2">
    <source>
        <dbReference type="ARBA" id="ARBA00023012"/>
    </source>
</evidence>
<dbReference type="InterPro" id="IPR039420">
    <property type="entry name" value="WalR-like"/>
</dbReference>
<proteinExistence type="predicted"/>
<accession>A0A193GBY5</accession>
<reference evidence="8 9" key="1">
    <citation type="submission" date="2016-06" db="EMBL/GenBank/DDBJ databases">
        <title>Complete genome sequences of Bordetella bronchialis and Bordetella flabilis.</title>
        <authorList>
            <person name="LiPuma J.J."/>
            <person name="Spilker T."/>
        </authorList>
    </citation>
    <scope>NUCLEOTIDE SEQUENCE [LARGE SCALE GENOMIC DNA]</scope>
    <source>
        <strain evidence="8 9">AU10664</strain>
    </source>
</reference>
<sequence>MAKIMVVDDEAVLAKVVREALLEAGHTVYVENDGLTALTRMLEIEPDLVVSDIMMPGMGGGSLLTAMRDNACLGEVPLIVMSALPEGDVMRACSGYAAFVAKPFDLSEMVSAVERVLGQGRTPWTPGGN</sequence>
<evidence type="ECO:0000256" key="6">
    <source>
        <dbReference type="PROSITE-ProRule" id="PRU00169"/>
    </source>
</evidence>
<keyword evidence="4" id="KW-0238">DNA-binding</keyword>
<dbReference type="Pfam" id="PF00072">
    <property type="entry name" value="Response_reg"/>
    <property type="match status" value="1"/>
</dbReference>
<feature type="domain" description="Response regulatory" evidence="7">
    <location>
        <begin position="3"/>
        <end position="117"/>
    </location>
</feature>
<keyword evidence="5" id="KW-0804">Transcription</keyword>
<dbReference type="PROSITE" id="PS50110">
    <property type="entry name" value="RESPONSE_REGULATORY"/>
    <property type="match status" value="1"/>
</dbReference>
<dbReference type="InterPro" id="IPR011006">
    <property type="entry name" value="CheY-like_superfamily"/>
</dbReference>
<keyword evidence="9" id="KW-1185">Reference proteome</keyword>
<evidence type="ECO:0000259" key="7">
    <source>
        <dbReference type="PROSITE" id="PS50110"/>
    </source>
</evidence>
<dbReference type="SUPFAM" id="SSF52172">
    <property type="entry name" value="CheY-like"/>
    <property type="match status" value="1"/>
</dbReference>